<feature type="domain" description="At3g05675-like ankyrin-like" evidence="5">
    <location>
        <begin position="284"/>
        <end position="440"/>
    </location>
</feature>
<evidence type="ECO:0000256" key="4">
    <source>
        <dbReference type="SAM" id="SignalP"/>
    </source>
</evidence>
<dbReference type="PANTHER" id="PTHR31060">
    <property type="entry name" value="OSJNBA0011J08.25 PROTEIN-RELATED"/>
    <property type="match status" value="1"/>
</dbReference>
<reference evidence="6" key="1">
    <citation type="submission" date="2024-02" db="EMBL/GenBank/DDBJ databases">
        <authorList>
            <consortium name="ELIXIR-Norway"/>
            <consortium name="Elixir Norway"/>
        </authorList>
    </citation>
    <scope>NUCLEOTIDE SEQUENCE</scope>
</reference>
<comment type="pathway">
    <text evidence="2">Protein modification; protein ubiquitination.</text>
</comment>
<dbReference type="EMBL" id="OZ019898">
    <property type="protein sequence ID" value="CAK9229234.1"/>
    <property type="molecule type" value="Genomic_DNA"/>
</dbReference>
<evidence type="ECO:0000256" key="3">
    <source>
        <dbReference type="ARBA" id="ARBA00022786"/>
    </source>
</evidence>
<dbReference type="Pfam" id="PF25553">
    <property type="entry name" value="BTB-POZ_ANK-like"/>
    <property type="match status" value="1"/>
</dbReference>
<evidence type="ECO:0000313" key="6">
    <source>
        <dbReference type="EMBL" id="CAK9229234.1"/>
    </source>
</evidence>
<organism evidence="6 7">
    <name type="scientific">Sphagnum troendelagicum</name>
    <dbReference type="NCBI Taxonomy" id="128251"/>
    <lineage>
        <taxon>Eukaryota</taxon>
        <taxon>Viridiplantae</taxon>
        <taxon>Streptophyta</taxon>
        <taxon>Embryophyta</taxon>
        <taxon>Bryophyta</taxon>
        <taxon>Sphagnophytina</taxon>
        <taxon>Sphagnopsida</taxon>
        <taxon>Sphagnales</taxon>
        <taxon>Sphagnaceae</taxon>
        <taxon>Sphagnum</taxon>
    </lineage>
</organism>
<evidence type="ECO:0000256" key="1">
    <source>
        <dbReference type="ARBA" id="ARBA00002668"/>
    </source>
</evidence>
<dbReference type="PANTHER" id="PTHR31060:SF4">
    <property type="entry name" value="1,8-CINEOLE SYNTHASE"/>
    <property type="match status" value="1"/>
</dbReference>
<dbReference type="InterPro" id="IPR058039">
    <property type="entry name" value="At3g05675-like_ankyrin"/>
</dbReference>
<sequence>MLLLAVFLEIATLGTGRSIEGSLLLWQLRTTLLTTQSFVEREESGGEILKRSVEGRIRSNCSMLLEEIRGLGMMVLWMMACMARMLLLLLPHALPLPLLIPMLQKLSVHAEEAATTLVTTQSSRLDPYVAADGWSLTLNSNSSSSSPIGRALSQLLELLNRVPASSSKYEFLLSLTDKVIEENKIHGVGYKSVTRTALGVGFARTINRLGRSLEGQRHQGLWLWRFLPGSDVLLPKIGFPAPLVKLQSIARNMLITFSPWPLLTPTNRILGMDYDSSSSSSSASCANTTDSEMAEKLAQELLWMAQKLLDCGAMEEAVQQWSSVPTLAELSLCASPRVQKSLVRLSALLCRELAGESQVSHGVRLKLVLLWLPLLCNATHGGDGPIFTSLEKTDAERLLESAILCMSVSDQELILSTWLQEYSLSQSDWPNLQNCYNVWRQETRKLECQVRDQITT</sequence>
<keyword evidence="3" id="KW-0833">Ubl conjugation pathway</keyword>
<name>A0ABP0UT10_9BRYO</name>
<accession>A0ABP0UT10</accession>
<protein>
    <recommendedName>
        <fullName evidence="5">At3g05675-like ankyrin-like domain-containing protein</fullName>
    </recommendedName>
</protein>
<keyword evidence="7" id="KW-1185">Reference proteome</keyword>
<keyword evidence="4" id="KW-0732">Signal</keyword>
<dbReference type="InterPro" id="IPR038920">
    <property type="entry name" value="At3g05675-like"/>
</dbReference>
<evidence type="ECO:0000313" key="7">
    <source>
        <dbReference type="Proteomes" id="UP001497512"/>
    </source>
</evidence>
<evidence type="ECO:0000256" key="2">
    <source>
        <dbReference type="ARBA" id="ARBA00004906"/>
    </source>
</evidence>
<dbReference type="Proteomes" id="UP001497512">
    <property type="component" value="Chromosome 6"/>
</dbReference>
<evidence type="ECO:0000259" key="5">
    <source>
        <dbReference type="Pfam" id="PF25553"/>
    </source>
</evidence>
<feature type="signal peptide" evidence="4">
    <location>
        <begin position="1"/>
        <end position="16"/>
    </location>
</feature>
<proteinExistence type="predicted"/>
<feature type="chain" id="PRO_5046300143" description="At3g05675-like ankyrin-like domain-containing protein" evidence="4">
    <location>
        <begin position="17"/>
        <end position="456"/>
    </location>
</feature>
<gene>
    <name evidence="6" type="ORF">CSSPTR1EN2_LOCUS19631</name>
</gene>
<comment type="function">
    <text evidence="1">May act as a substrate-specific adapter of an E3 ubiquitin-protein ligase complex (CUL3-RBX1-BTB) which mediates the ubiquitination and subsequent proteasomal degradation of target proteins.</text>
</comment>